<name>A0ABR9D6R7_9GAMM</name>
<dbReference type="Proteomes" id="UP000652176">
    <property type="component" value="Unassembled WGS sequence"/>
</dbReference>
<dbReference type="SUPFAM" id="SSF52980">
    <property type="entry name" value="Restriction endonuclease-like"/>
    <property type="match status" value="1"/>
</dbReference>
<dbReference type="RefSeq" id="WP_192376954.1">
    <property type="nucleotide sequence ID" value="NZ_CAJHIV010000001.1"/>
</dbReference>
<dbReference type="InterPro" id="IPR015278">
    <property type="entry name" value="BglII-like"/>
</dbReference>
<dbReference type="GO" id="GO:0004519">
    <property type="term" value="F:endonuclease activity"/>
    <property type="evidence" value="ECO:0007669"/>
    <property type="project" value="UniProtKB-KW"/>
</dbReference>
<evidence type="ECO:0000313" key="3">
    <source>
        <dbReference type="Proteomes" id="UP000652176"/>
    </source>
</evidence>
<dbReference type="EMBL" id="JACXSS010000001">
    <property type="protein sequence ID" value="MBD9358758.1"/>
    <property type="molecule type" value="Genomic_DNA"/>
</dbReference>
<gene>
    <name evidence="2" type="ORF">IE877_23270</name>
</gene>
<reference evidence="2 3" key="1">
    <citation type="submission" date="2020-09" db="EMBL/GenBank/DDBJ databases">
        <title>Methylomonas albis sp. nov. and Methylomonas fluvii sp. nov.: Two cold-adapted methanotrophs from the River Elbe and an amended description of Methylovulum psychrotolerans strain Eb1.</title>
        <authorList>
            <person name="Bussmann I.K."/>
            <person name="Klings K.-W."/>
            <person name="Warnstedt J."/>
            <person name="Hoppert M."/>
            <person name="Saborowski A."/>
            <person name="Horn F."/>
            <person name="Liebner S."/>
        </authorList>
    </citation>
    <scope>NUCLEOTIDE SEQUENCE [LARGE SCALE GENOMIC DNA]</scope>
    <source>
        <strain evidence="2 3">EbA</strain>
    </source>
</reference>
<protein>
    <submittedName>
        <fullName evidence="2">Restriction endonuclease</fullName>
    </submittedName>
</protein>
<sequence>MENGQDPELDNENQVEEQEFEANDSDDILLYSSPNADNPADVDRYISGEVRALYDVYSYRHAAAILANSFPEELKEIEAALLAFRITTRDLGTPGGNKSVIPQKFSRTLRPSGWVESRIQGDLIVRLHEYDEQVLSDGKVQKVKRPDTKTQLIEAFTDRHKIDFIKGRVAIYFEWNSTKEKFDRDLHAFRAFHEFGLISSVVIVTRSDNLNLVLNKVPQLNKAGEEIGKTVKAKYGASTTWMNQLLNRLNAGLHEGYPVLVFGITPKLIEDWE</sequence>
<dbReference type="InterPro" id="IPR011338">
    <property type="entry name" value="BamHI/BglII/BstY"/>
</dbReference>
<proteinExistence type="predicted"/>
<dbReference type="Pfam" id="PF09195">
    <property type="entry name" value="Endonuc-BglII"/>
    <property type="match status" value="1"/>
</dbReference>
<evidence type="ECO:0000313" key="2">
    <source>
        <dbReference type="EMBL" id="MBD9358758.1"/>
    </source>
</evidence>
<dbReference type="Gene3D" id="3.40.91.20">
    <property type="match status" value="1"/>
</dbReference>
<organism evidence="2 3">
    <name type="scientific">Methylomonas albis</name>
    <dbReference type="NCBI Taxonomy" id="1854563"/>
    <lineage>
        <taxon>Bacteria</taxon>
        <taxon>Pseudomonadati</taxon>
        <taxon>Pseudomonadota</taxon>
        <taxon>Gammaproteobacteria</taxon>
        <taxon>Methylococcales</taxon>
        <taxon>Methylococcaceae</taxon>
        <taxon>Methylomonas</taxon>
    </lineage>
</organism>
<accession>A0ABR9D6R7</accession>
<evidence type="ECO:0000256" key="1">
    <source>
        <dbReference type="SAM" id="MobiDB-lite"/>
    </source>
</evidence>
<dbReference type="InterPro" id="IPR011335">
    <property type="entry name" value="Restrct_endonuc-II-like"/>
</dbReference>
<keyword evidence="2" id="KW-0378">Hydrolase</keyword>
<keyword evidence="3" id="KW-1185">Reference proteome</keyword>
<keyword evidence="2" id="KW-0255">Endonuclease</keyword>
<comment type="caution">
    <text evidence="2">The sequence shown here is derived from an EMBL/GenBank/DDBJ whole genome shotgun (WGS) entry which is preliminary data.</text>
</comment>
<feature type="compositionally biased region" description="Acidic residues" evidence="1">
    <location>
        <begin position="1"/>
        <end position="27"/>
    </location>
</feature>
<feature type="region of interest" description="Disordered" evidence="1">
    <location>
        <begin position="1"/>
        <end position="34"/>
    </location>
</feature>
<keyword evidence="2" id="KW-0540">Nuclease</keyword>